<keyword evidence="2" id="KW-1185">Reference proteome</keyword>
<name>A0A4E0RVG8_FASHE</name>
<sequence length="201" mass="23081">MLPDPLLCWKGTRSHRRSRDVFPKEGYVRAVDFLESQFGCPDDVAKCLSDEMGDGTGMTPTDITSFRKRVRLVTSREISLTEMGYESSSNCPTTVKRVVRRLPDSMELRWAGIALNTRQEGTKLLFRRPVWYLEESLSNFFYCYGQGNSTLSRWKGDEDTRQSHGVRRKINVIAGRLDENCSVRCENHGLESCSKFLPMCY</sequence>
<dbReference type="Proteomes" id="UP000230066">
    <property type="component" value="Unassembled WGS sequence"/>
</dbReference>
<accession>A0A4E0RVG8</accession>
<comment type="caution">
    <text evidence="1">The sequence shown here is derived from an EMBL/GenBank/DDBJ whole genome shotgun (WGS) entry which is preliminary data.</text>
</comment>
<protein>
    <submittedName>
        <fullName evidence="1">Uncharacterized protein</fullName>
    </submittedName>
</protein>
<reference evidence="1" key="1">
    <citation type="submission" date="2019-03" db="EMBL/GenBank/DDBJ databases">
        <title>Improved annotation for the trematode Fasciola hepatica.</title>
        <authorList>
            <person name="Choi Y.-J."/>
            <person name="Martin J."/>
            <person name="Mitreva M."/>
        </authorList>
    </citation>
    <scope>NUCLEOTIDE SEQUENCE [LARGE SCALE GENOMIC DNA]</scope>
</reference>
<evidence type="ECO:0000313" key="2">
    <source>
        <dbReference type="Proteomes" id="UP000230066"/>
    </source>
</evidence>
<gene>
    <name evidence="1" type="ORF">D915_010764</name>
</gene>
<organism evidence="1 2">
    <name type="scientific">Fasciola hepatica</name>
    <name type="common">Liver fluke</name>
    <dbReference type="NCBI Taxonomy" id="6192"/>
    <lineage>
        <taxon>Eukaryota</taxon>
        <taxon>Metazoa</taxon>
        <taxon>Spiralia</taxon>
        <taxon>Lophotrochozoa</taxon>
        <taxon>Platyhelminthes</taxon>
        <taxon>Trematoda</taxon>
        <taxon>Digenea</taxon>
        <taxon>Plagiorchiida</taxon>
        <taxon>Echinostomata</taxon>
        <taxon>Echinostomatoidea</taxon>
        <taxon>Fasciolidae</taxon>
        <taxon>Fasciola</taxon>
    </lineage>
</organism>
<evidence type="ECO:0000313" key="1">
    <source>
        <dbReference type="EMBL" id="THD18610.1"/>
    </source>
</evidence>
<proteinExistence type="predicted"/>
<dbReference type="AlphaFoldDB" id="A0A4E0RVG8"/>
<dbReference type="EMBL" id="JXXN02009701">
    <property type="protein sequence ID" value="THD18610.1"/>
    <property type="molecule type" value="Genomic_DNA"/>
</dbReference>